<proteinExistence type="predicted"/>
<name>A0A7D9EWU1_PARCT</name>
<sequence>MSSENLTNTKRRKQSGSQMSLGQDHPMEMSSRPASAYSRNAWNENDVTDDIDFSPRATATAVDVSPTGMEAEPVSHQKQMPADVRAGVEERNVPVGCWTRFKRIVRSLWRTRQTEDMDSDREMHVKTTLREL</sequence>
<keyword evidence="3" id="KW-1185">Reference proteome</keyword>
<accession>A0A7D9EWU1</accession>
<evidence type="ECO:0000313" key="2">
    <source>
        <dbReference type="EMBL" id="CAB4020204.1"/>
    </source>
</evidence>
<dbReference type="Proteomes" id="UP001152795">
    <property type="component" value="Unassembled WGS sequence"/>
</dbReference>
<feature type="non-terminal residue" evidence="2">
    <location>
        <position position="132"/>
    </location>
</feature>
<dbReference type="AlphaFoldDB" id="A0A7D9EWU1"/>
<evidence type="ECO:0000256" key="1">
    <source>
        <dbReference type="SAM" id="MobiDB-lite"/>
    </source>
</evidence>
<reference evidence="2" key="1">
    <citation type="submission" date="2020-04" db="EMBL/GenBank/DDBJ databases">
        <authorList>
            <person name="Alioto T."/>
            <person name="Alioto T."/>
            <person name="Gomez Garrido J."/>
        </authorList>
    </citation>
    <scope>NUCLEOTIDE SEQUENCE</scope>
    <source>
        <strain evidence="2">A484AB</strain>
    </source>
</reference>
<protein>
    <submittedName>
        <fullName evidence="2">Polycystic kidney disease 2-like 1</fullName>
    </submittedName>
</protein>
<comment type="caution">
    <text evidence="2">The sequence shown here is derived from an EMBL/GenBank/DDBJ whole genome shotgun (WGS) entry which is preliminary data.</text>
</comment>
<feature type="region of interest" description="Disordered" evidence="1">
    <location>
        <begin position="1"/>
        <end position="85"/>
    </location>
</feature>
<organism evidence="2 3">
    <name type="scientific">Paramuricea clavata</name>
    <name type="common">Red gorgonian</name>
    <name type="synonym">Violescent sea-whip</name>
    <dbReference type="NCBI Taxonomy" id="317549"/>
    <lineage>
        <taxon>Eukaryota</taxon>
        <taxon>Metazoa</taxon>
        <taxon>Cnidaria</taxon>
        <taxon>Anthozoa</taxon>
        <taxon>Octocorallia</taxon>
        <taxon>Malacalcyonacea</taxon>
        <taxon>Plexauridae</taxon>
        <taxon>Paramuricea</taxon>
    </lineage>
</organism>
<evidence type="ECO:0000313" key="3">
    <source>
        <dbReference type="Proteomes" id="UP001152795"/>
    </source>
</evidence>
<dbReference type="OrthoDB" id="5963283at2759"/>
<dbReference type="EMBL" id="CACRXK020010836">
    <property type="protein sequence ID" value="CAB4020204.1"/>
    <property type="molecule type" value="Genomic_DNA"/>
</dbReference>
<gene>
    <name evidence="2" type="ORF">PACLA_8A006330</name>
</gene>